<evidence type="ECO:0000256" key="6">
    <source>
        <dbReference type="ARBA" id="ARBA00022692"/>
    </source>
</evidence>
<keyword evidence="11" id="KW-0693">Viral RNA replication</keyword>
<feature type="transmembrane region" description="Helical" evidence="18">
    <location>
        <begin position="224"/>
        <end position="243"/>
    </location>
</feature>
<evidence type="ECO:0000256" key="7">
    <source>
        <dbReference type="ARBA" id="ARBA00022758"/>
    </source>
</evidence>
<evidence type="ECO:0000256" key="2">
    <source>
        <dbReference type="ARBA" id="ARBA00011245"/>
    </source>
</evidence>
<sequence>MARPETGVNFLDAAFGLGNPGARIQGLILDRNAQTKLSDLIPDTSVCTFSYMWEGNKKSIACNTCIDREPKTWIYDDQSNEWVESYPILRTSTVVATTLAEENRKLKRANDQLSQDLATARLDHELCRHEVERLRAQIRQQETPKPRFNWTQKFLFGLMLGLLLVSLIPCSNAQSVTDYQQQTFSTRPLRPWYQEFFEKKVEWLKEAGKAIATIFQLYWVEMAMFLWSHWIVHMFVFLIMGYLRYDNWTPTLILCVLSMWSKYRTNSLIPLAACDMGNLMAHCVGMLLYPFSVPLAALFVLTLVLVNIFYAVFVGDNVYYTITGALSVCCCFCINLCCDAIGVPKVIPATAYVLYKVFMCIQHKPATVIVKDSEGKTVETSNIIPGKSGFSLWSRFKQWRQNRKKPRTHVDPSFMVPTHATCVLRSSGGQGTSFRLQNYIVTAKHVVGDDDVVEVIHEGTSHPAQIKYRHPTKDIAFCTLPAALQHLKTMKLAKEWEDGPVSIVMKSGDHIHFATSMGVRVGDEITYAVSTPDGSSGSPVILPNGRVAGVHVTNTGFSAGAVILTHEDLPPVDSKSQEIEKLKAELEKLKAMHQSAPLPVEDIVGLVREAIKREMTILRQELAESDNDDAFEQKKKGKNKKARRGVRGAGRNRLRKVWTEKEYKEMLERGYTHDQLKDMAEEIRRKQEEEEWEDEDPSLDVGNDTYGYPTYDDIPDEDEANAAWFGQKYSKDSKESRFRQIWDSEYDFPPENVPASEIRNYFPCPQAAKMTEKCKKMVQHLNNLLARATNGLEWVDCVDCQLVIEDMVETFYKINRELFMNDLPLFFQSKNFKRAPKKTKGAQKQKQ</sequence>
<dbReference type="InterPro" id="IPR043504">
    <property type="entry name" value="Peptidase_S1_PA_chymotrypsin"/>
</dbReference>
<proteinExistence type="predicted"/>
<feature type="region of interest" description="Disordered" evidence="17">
    <location>
        <begin position="627"/>
        <end position="646"/>
    </location>
</feature>
<evidence type="ECO:0000313" key="19">
    <source>
        <dbReference type="EMBL" id="XBH23932.1"/>
    </source>
</evidence>
<dbReference type="Pfam" id="PF13365">
    <property type="entry name" value="Trypsin_2"/>
    <property type="match status" value="1"/>
</dbReference>
<evidence type="ECO:0000256" key="5">
    <source>
        <dbReference type="ARBA" id="ARBA00022670"/>
    </source>
</evidence>
<evidence type="ECO:0000256" key="16">
    <source>
        <dbReference type="SAM" id="Coils"/>
    </source>
</evidence>
<evidence type="ECO:0000256" key="17">
    <source>
        <dbReference type="SAM" id="MobiDB-lite"/>
    </source>
</evidence>
<feature type="compositionally biased region" description="Acidic residues" evidence="17">
    <location>
        <begin position="689"/>
        <end position="698"/>
    </location>
</feature>
<comment type="subunit">
    <text evidence="2">Monomer.</text>
</comment>
<keyword evidence="13 18" id="KW-0472">Membrane</keyword>
<keyword evidence="8" id="KW-0378">Hydrolase</keyword>
<evidence type="ECO:0000256" key="3">
    <source>
        <dbReference type="ARBA" id="ARBA00022520"/>
    </source>
</evidence>
<keyword evidence="16" id="KW-0175">Coiled coil</keyword>
<keyword evidence="12 18" id="KW-1133">Transmembrane helix</keyword>
<evidence type="ECO:0000256" key="4">
    <source>
        <dbReference type="ARBA" id="ARBA00022553"/>
    </source>
</evidence>
<dbReference type="GO" id="GO:0075523">
    <property type="term" value="P:viral translational frameshifting"/>
    <property type="evidence" value="ECO:0007669"/>
    <property type="project" value="UniProtKB-KW"/>
</dbReference>
<reference evidence="19" key="2">
    <citation type="submission" date="2024-02" db="EMBL/GenBank/DDBJ databases">
        <authorList>
            <person name="Hu B."/>
        </authorList>
    </citation>
    <scope>NUCLEOTIDE SEQUENCE</scope>
    <source>
        <strain evidence="19">5A/Kenya/BAT0738/2015</strain>
    </source>
</reference>
<dbReference type="Gene3D" id="2.40.10.10">
    <property type="entry name" value="Trypsin-like serine proteases"/>
    <property type="match status" value="2"/>
</dbReference>
<evidence type="ECO:0000256" key="15">
    <source>
        <dbReference type="ARBA" id="ARBA00047383"/>
    </source>
</evidence>
<dbReference type="SUPFAM" id="SSF50494">
    <property type="entry name" value="Trypsin-like serine proteases"/>
    <property type="match status" value="1"/>
</dbReference>
<evidence type="ECO:0000256" key="8">
    <source>
        <dbReference type="ARBA" id="ARBA00022801"/>
    </source>
</evidence>
<name>A0AAU7E2S5_9VIRU</name>
<keyword evidence="4" id="KW-0597">Phosphoprotein</keyword>
<comment type="subcellular location">
    <subcellularLocation>
        <location evidence="1">Host membrane</location>
        <topology evidence="1">Multi-pass membrane protein</topology>
    </subcellularLocation>
</comment>
<feature type="transmembrane region" description="Helical" evidence="18">
    <location>
        <begin position="318"/>
        <end position="338"/>
    </location>
</feature>
<dbReference type="InterPro" id="IPR009003">
    <property type="entry name" value="Peptidase_S1_PA"/>
</dbReference>
<keyword evidence="7" id="KW-0688">Ribosomal frameshifting</keyword>
<evidence type="ECO:0000256" key="9">
    <source>
        <dbReference type="ARBA" id="ARBA00022825"/>
    </source>
</evidence>
<dbReference type="GO" id="GO:0033644">
    <property type="term" value="C:host cell membrane"/>
    <property type="evidence" value="ECO:0007669"/>
    <property type="project" value="UniProtKB-SubCell"/>
</dbReference>
<evidence type="ECO:0000256" key="18">
    <source>
        <dbReference type="SAM" id="Phobius"/>
    </source>
</evidence>
<feature type="transmembrane region" description="Helical" evidence="18">
    <location>
        <begin position="286"/>
        <end position="312"/>
    </location>
</feature>
<keyword evidence="3" id="KW-0191">Covalent protein-RNA linkage</keyword>
<evidence type="ECO:0000256" key="14">
    <source>
        <dbReference type="ARBA" id="ARBA00045910"/>
    </source>
</evidence>
<comment type="function">
    <text evidence="14">Responsible for the cleavage of the polyprotein into functional products.</text>
</comment>
<evidence type="ECO:0000256" key="11">
    <source>
        <dbReference type="ARBA" id="ARBA00022953"/>
    </source>
</evidence>
<keyword evidence="10" id="KW-1043">Host membrane</keyword>
<protein>
    <submittedName>
        <fullName evidence="19">ORF1a protein</fullName>
    </submittedName>
</protein>
<dbReference type="GO" id="GO:0008236">
    <property type="term" value="F:serine-type peptidase activity"/>
    <property type="evidence" value="ECO:0007669"/>
    <property type="project" value="UniProtKB-KW"/>
</dbReference>
<accession>A0AAU7E2S5</accession>
<dbReference type="EMBL" id="PP711877">
    <property type="protein sequence ID" value="XBH23932.1"/>
    <property type="molecule type" value="Genomic_RNA"/>
</dbReference>
<reference evidence="19" key="1">
    <citation type="journal article" date="2024" name="Microbiome">
        <title>Substantial viral diversity in bats and rodents from East Africa: insights into evolution, recombination, and cocirculation.</title>
        <authorList>
            <person name="Wang D."/>
            <person name="Yang X."/>
            <person name="Ren Z."/>
            <person name="Hu B."/>
            <person name="Zhao H."/>
            <person name="Yang K."/>
            <person name="Shi P."/>
            <person name="Zhang Z."/>
            <person name="Feng Q."/>
            <person name="Nawenja C.V."/>
            <person name="Obanda V."/>
            <person name="Robert K."/>
            <person name="Nalikka B."/>
            <person name="Waruhiu C.N."/>
            <person name="Ochola G.O."/>
            <person name="Onyuok S.O."/>
            <person name="Ochieng H."/>
            <person name="Li B."/>
            <person name="Zhu Y."/>
            <person name="Si H."/>
            <person name="Yin J."/>
            <person name="Kristiansen K."/>
            <person name="Jin X."/>
            <person name="Xu X."/>
            <person name="Xiao M."/>
            <person name="Agwanda B."/>
            <person name="Ommeh S."/>
            <person name="Li J."/>
            <person name="Shi Z.L."/>
        </authorList>
    </citation>
    <scope>NUCLEOTIDE SEQUENCE</scope>
    <source>
        <strain evidence="19">5A/Kenya/BAT0738/2015</strain>
    </source>
</reference>
<keyword evidence="5" id="KW-0645">Protease</keyword>
<feature type="region of interest" description="Disordered" evidence="17">
    <location>
        <begin position="685"/>
        <end position="704"/>
    </location>
</feature>
<dbReference type="InterPro" id="IPR045836">
    <property type="entry name" value="Astro_VPg"/>
</dbReference>
<keyword evidence="6 18" id="KW-0812">Transmembrane</keyword>
<evidence type="ECO:0000256" key="13">
    <source>
        <dbReference type="ARBA" id="ARBA00023136"/>
    </source>
</evidence>
<dbReference type="GO" id="GO:0006508">
    <property type="term" value="P:proteolysis"/>
    <property type="evidence" value="ECO:0007669"/>
    <property type="project" value="UniProtKB-KW"/>
</dbReference>
<keyword evidence="9" id="KW-0720">Serine protease</keyword>
<comment type="catalytic activity">
    <reaction evidence="15">
        <text>RNA(n) + a ribonucleoside 5'-triphosphate = RNA(n+1) + diphosphate</text>
        <dbReference type="Rhea" id="RHEA:21248"/>
        <dbReference type="Rhea" id="RHEA-COMP:14527"/>
        <dbReference type="Rhea" id="RHEA-COMP:17342"/>
        <dbReference type="ChEBI" id="CHEBI:33019"/>
        <dbReference type="ChEBI" id="CHEBI:61557"/>
        <dbReference type="ChEBI" id="CHEBI:140395"/>
    </reaction>
</comment>
<feature type="coiled-coil region" evidence="16">
    <location>
        <begin position="96"/>
        <end position="123"/>
    </location>
</feature>
<evidence type="ECO:0000256" key="10">
    <source>
        <dbReference type="ARBA" id="ARBA00022870"/>
    </source>
</evidence>
<organism evidence="19">
    <name type="scientific">Miniopterus bat astrovirus</name>
    <dbReference type="NCBI Taxonomy" id="3141885"/>
    <lineage>
        <taxon>Viruses</taxon>
        <taxon>Riboviria</taxon>
        <taxon>Orthornavirae</taxon>
        <taxon>Pisuviricota</taxon>
        <taxon>Stelpaviricetes</taxon>
        <taxon>Stellavirales</taxon>
        <taxon>Astroviridae</taxon>
    </lineage>
</organism>
<evidence type="ECO:0000256" key="12">
    <source>
        <dbReference type="ARBA" id="ARBA00022989"/>
    </source>
</evidence>
<dbReference type="Pfam" id="PF19416">
    <property type="entry name" value="Astro_VPg"/>
    <property type="match status" value="1"/>
</dbReference>
<feature type="compositionally biased region" description="Basic residues" evidence="17">
    <location>
        <begin position="635"/>
        <end position="646"/>
    </location>
</feature>
<feature type="transmembrane region" description="Helical" evidence="18">
    <location>
        <begin position="154"/>
        <end position="174"/>
    </location>
</feature>
<evidence type="ECO:0000256" key="1">
    <source>
        <dbReference type="ARBA" id="ARBA00004301"/>
    </source>
</evidence>